<gene>
    <name evidence="1" type="ORF">VITU9109_16473</name>
</gene>
<dbReference type="EMBL" id="AFWI01000208">
    <property type="protein sequence ID" value="EGU47482.1"/>
    <property type="molecule type" value="Genomic_DNA"/>
</dbReference>
<sequence length="38" mass="4189">MLINQGLSDDDQIVLTVPEYPQKGLQVEVAVQDSSSDR</sequence>
<protein>
    <recommendedName>
        <fullName evidence="3">Transcriptional regulator</fullName>
    </recommendedName>
</protein>
<proteinExistence type="predicted"/>
<evidence type="ECO:0008006" key="3">
    <source>
        <dbReference type="Google" id="ProtNLM"/>
    </source>
</evidence>
<reference evidence="1 2" key="1">
    <citation type="journal article" date="2012" name="Int. J. Syst. Evol. Microbiol.">
        <title>Vibrio caribbeanicus sp. nov., isolated from the marine sponge Scleritoderma cyanea.</title>
        <authorList>
            <person name="Hoffmann M."/>
            <person name="Monday S.R."/>
            <person name="Allard M.W."/>
            <person name="Strain E.A."/>
            <person name="Whittaker P."/>
            <person name="Naum M."/>
            <person name="McCarthy P.J."/>
            <person name="Lopez J.V."/>
            <person name="Fischer M."/>
            <person name="Brown E.W."/>
        </authorList>
    </citation>
    <scope>NUCLEOTIDE SEQUENCE [LARGE SCALE GENOMIC DNA]</scope>
    <source>
        <strain evidence="1 2">ATCC 19109</strain>
    </source>
</reference>
<name>A0ABP2LDY1_9VIBR</name>
<keyword evidence="2" id="KW-1185">Reference proteome</keyword>
<evidence type="ECO:0000313" key="1">
    <source>
        <dbReference type="EMBL" id="EGU47482.1"/>
    </source>
</evidence>
<accession>A0ABP2LDY1</accession>
<organism evidence="1 2">
    <name type="scientific">Vibrio tubiashii ATCC 19109</name>
    <dbReference type="NCBI Taxonomy" id="1051646"/>
    <lineage>
        <taxon>Bacteria</taxon>
        <taxon>Pseudomonadati</taxon>
        <taxon>Pseudomonadota</taxon>
        <taxon>Gammaproteobacteria</taxon>
        <taxon>Vibrionales</taxon>
        <taxon>Vibrionaceae</taxon>
        <taxon>Vibrio</taxon>
        <taxon>Vibrio oreintalis group</taxon>
    </lineage>
</organism>
<dbReference type="Proteomes" id="UP000003836">
    <property type="component" value="Unassembled WGS sequence"/>
</dbReference>
<evidence type="ECO:0000313" key="2">
    <source>
        <dbReference type="Proteomes" id="UP000003836"/>
    </source>
</evidence>
<comment type="caution">
    <text evidence="1">The sequence shown here is derived from an EMBL/GenBank/DDBJ whole genome shotgun (WGS) entry which is preliminary data.</text>
</comment>